<gene>
    <name evidence="1" type="ORF">HPB50_024006</name>
</gene>
<evidence type="ECO:0000313" key="1">
    <source>
        <dbReference type="EMBL" id="KAH6940004.1"/>
    </source>
</evidence>
<evidence type="ECO:0000313" key="2">
    <source>
        <dbReference type="Proteomes" id="UP000821845"/>
    </source>
</evidence>
<dbReference type="EMBL" id="CM023482">
    <property type="protein sequence ID" value="KAH6940004.1"/>
    <property type="molecule type" value="Genomic_DNA"/>
</dbReference>
<organism evidence="1 2">
    <name type="scientific">Hyalomma asiaticum</name>
    <name type="common">Tick</name>
    <dbReference type="NCBI Taxonomy" id="266040"/>
    <lineage>
        <taxon>Eukaryota</taxon>
        <taxon>Metazoa</taxon>
        <taxon>Ecdysozoa</taxon>
        <taxon>Arthropoda</taxon>
        <taxon>Chelicerata</taxon>
        <taxon>Arachnida</taxon>
        <taxon>Acari</taxon>
        <taxon>Parasitiformes</taxon>
        <taxon>Ixodida</taxon>
        <taxon>Ixodoidea</taxon>
        <taxon>Ixodidae</taxon>
        <taxon>Hyalomminae</taxon>
        <taxon>Hyalomma</taxon>
    </lineage>
</organism>
<comment type="caution">
    <text evidence="1">The sequence shown here is derived from an EMBL/GenBank/DDBJ whole genome shotgun (WGS) entry which is preliminary data.</text>
</comment>
<reference evidence="1" key="1">
    <citation type="submission" date="2020-05" db="EMBL/GenBank/DDBJ databases">
        <title>Large-scale comparative analyses of tick genomes elucidate their genetic diversity and vector capacities.</title>
        <authorList>
            <person name="Jia N."/>
            <person name="Wang J."/>
            <person name="Shi W."/>
            <person name="Du L."/>
            <person name="Sun Y."/>
            <person name="Zhan W."/>
            <person name="Jiang J."/>
            <person name="Wang Q."/>
            <person name="Zhang B."/>
            <person name="Ji P."/>
            <person name="Sakyi L.B."/>
            <person name="Cui X."/>
            <person name="Yuan T."/>
            <person name="Jiang B."/>
            <person name="Yang W."/>
            <person name="Lam T.T.-Y."/>
            <person name="Chang Q."/>
            <person name="Ding S."/>
            <person name="Wang X."/>
            <person name="Zhu J."/>
            <person name="Ruan X."/>
            <person name="Zhao L."/>
            <person name="Wei J."/>
            <person name="Que T."/>
            <person name="Du C."/>
            <person name="Cheng J."/>
            <person name="Dai P."/>
            <person name="Han X."/>
            <person name="Huang E."/>
            <person name="Gao Y."/>
            <person name="Liu J."/>
            <person name="Shao H."/>
            <person name="Ye R."/>
            <person name="Li L."/>
            <person name="Wei W."/>
            <person name="Wang X."/>
            <person name="Wang C."/>
            <person name="Yang T."/>
            <person name="Huo Q."/>
            <person name="Li W."/>
            <person name="Guo W."/>
            <person name="Chen H."/>
            <person name="Zhou L."/>
            <person name="Ni X."/>
            <person name="Tian J."/>
            <person name="Zhou Y."/>
            <person name="Sheng Y."/>
            <person name="Liu T."/>
            <person name="Pan Y."/>
            <person name="Xia L."/>
            <person name="Li J."/>
            <person name="Zhao F."/>
            <person name="Cao W."/>
        </authorList>
    </citation>
    <scope>NUCLEOTIDE SEQUENCE</scope>
    <source>
        <strain evidence="1">Hyas-2018</strain>
    </source>
</reference>
<accession>A0ACB7T1G2</accession>
<protein>
    <submittedName>
        <fullName evidence="1">Uncharacterized protein</fullName>
    </submittedName>
</protein>
<keyword evidence="2" id="KW-1185">Reference proteome</keyword>
<sequence length="973" mass="108612">MKQEQALDTAELPSVDKNSQLFEDLPLYQPTMADVLDLIKHPPTTLAAPYNELVGINNEYRNVYDVRGDYDIRMRKINKRIKERRDGDVRKKTSPREGASYSTNSTTSNGDTDSRIQTRRIPSLKRPARPQSKGQPDGRRRSIPRLPPDLDRRQSREYPNYEPHPERLPRSRRPVWQPDDNGAARNARRGTRAPNRHRGSFGRTITPSMHAETSPPFSTEIHHGVKIVSEPGARRPSQRQLPAPETSLPRASIPEGAGASVTGVKDDPISIQLTEALAQEPLLPYDKVVDEDTTEAVDVSRLVEESSFDYRMRELEEQQERAETRMLLGDGDEPDPSLSPVEDDPKEEGDEEKNLSVIAEKPIINSPLAPQKPNATAEDDQMVEIEDLGYELAAKKNASSSKGRLLVPVVDDSLETGELANDTVNATVDTTLDIKDDITDEEITNLTLTDAKMKRRKYSIASRIRLGNETLNVERANATRSSIAGPSEQFADSNLRLENRNTSRKSRSSSFLQFRPGKSRNYRRNVAQGKPSNGTLDVSVTSGTDASSKVVTTIPPKISQGAGTAKLKMTNGTRKLRKNVTKANRPLLTTMIPNVTQSVGSKKPSMVNCSRKVRKEKVKSENVTRLTSMPALKPRRVALTKFRLDNNMDKVAGNNISSESNNTRSSTEDHGAEMKKELDKSNTTLKGKSRRKVRGTRPTTAKSMVVVRQNKTTFSGSNNASESLIEIEDNQPSNCTMILPKNHPPLTRQADASGLVSQLKYFEGKVQPRLPSQTTTPQELLNAVTKLRSYIIQSSLPRWSIDSDYFRKAGVFARLFPRTKRGVPVNFMFYSRNSSITPIALQHDAQSLQAVSLCQDSKLQVICHDFEQGASERWVKQLKDALLNEGKDNNVLVVGWRQAAARNYWTAVANSRPVGRKLACLLRRLRAERGLQLRNVHLVGFGLGAHVARYAAVSVIHKLCEKVGRVTGELRWR</sequence>
<proteinExistence type="predicted"/>
<name>A0ACB7T1G2_HYAAI</name>
<dbReference type="Proteomes" id="UP000821845">
    <property type="component" value="Chromosome 2"/>
</dbReference>